<dbReference type="InterPro" id="IPR046522">
    <property type="entry name" value="DUF6699"/>
</dbReference>
<reference evidence="3" key="1">
    <citation type="journal article" date="2018" name="Genome Biol. Evol.">
        <title>Genomics and development of Lentinus tigrinus, a white-rot wood-decaying mushroom with dimorphic fruiting bodies.</title>
        <authorList>
            <person name="Wu B."/>
            <person name="Xu Z."/>
            <person name="Knudson A."/>
            <person name="Carlson A."/>
            <person name="Chen N."/>
            <person name="Kovaka S."/>
            <person name="LaButti K."/>
            <person name="Lipzen A."/>
            <person name="Pennachio C."/>
            <person name="Riley R."/>
            <person name="Schakwitz W."/>
            <person name="Umezawa K."/>
            <person name="Ohm R.A."/>
            <person name="Grigoriev I.V."/>
            <person name="Nagy L.G."/>
            <person name="Gibbons J."/>
            <person name="Hibbett D."/>
        </authorList>
    </citation>
    <scope>NUCLEOTIDE SEQUENCE [LARGE SCALE GENOMIC DNA]</scope>
    <source>
        <strain evidence="3">ALCF2SS1-6</strain>
    </source>
</reference>
<proteinExistence type="predicted"/>
<feature type="domain" description="DUF6699" evidence="2">
    <location>
        <begin position="74"/>
        <end position="212"/>
    </location>
</feature>
<dbReference type="AlphaFoldDB" id="A0A5C2RTR1"/>
<feature type="region of interest" description="Disordered" evidence="1">
    <location>
        <begin position="1"/>
        <end position="39"/>
    </location>
</feature>
<gene>
    <name evidence="3" type="ORF">L227DRAFT_511149</name>
</gene>
<feature type="compositionally biased region" description="Low complexity" evidence="1">
    <location>
        <begin position="20"/>
        <end position="30"/>
    </location>
</feature>
<sequence length="237" mass="25965">MPGRRVHFADETAPPSESRSGSTHPTPTGHTPRRPRRPMRAGVAVSLSGPYLGTPPAQIILHPLLAATNGDAPLDWDMSLPAEASRVHLARYPPQLVDTVVCQPATNPAMQCVTIICTHLPWTITVTPTPSATWTAPYVTVGDVLHTLYHTLHLGVTSAELGVLDAPRQRRVTATYIGRYRRVVDPCKRDWEKAKRIKRIDFLCDRRAFLGILLVEGGIPSRGLPHGAVWLLHTLAA</sequence>
<protein>
    <recommendedName>
        <fullName evidence="2">DUF6699 domain-containing protein</fullName>
    </recommendedName>
</protein>
<dbReference type="Proteomes" id="UP000313359">
    <property type="component" value="Unassembled WGS sequence"/>
</dbReference>
<keyword evidence="4" id="KW-1185">Reference proteome</keyword>
<name>A0A5C2RTR1_9APHY</name>
<accession>A0A5C2RTR1</accession>
<dbReference type="OrthoDB" id="2783256at2759"/>
<dbReference type="EMBL" id="ML122302">
    <property type="protein sequence ID" value="RPD54724.1"/>
    <property type="molecule type" value="Genomic_DNA"/>
</dbReference>
<dbReference type="Pfam" id="PF20415">
    <property type="entry name" value="DUF6699"/>
    <property type="match status" value="1"/>
</dbReference>
<evidence type="ECO:0000259" key="2">
    <source>
        <dbReference type="Pfam" id="PF20415"/>
    </source>
</evidence>
<evidence type="ECO:0000313" key="3">
    <source>
        <dbReference type="EMBL" id="RPD54724.1"/>
    </source>
</evidence>
<evidence type="ECO:0000256" key="1">
    <source>
        <dbReference type="SAM" id="MobiDB-lite"/>
    </source>
</evidence>
<organism evidence="3 4">
    <name type="scientific">Lentinus tigrinus ALCF2SS1-6</name>
    <dbReference type="NCBI Taxonomy" id="1328759"/>
    <lineage>
        <taxon>Eukaryota</taxon>
        <taxon>Fungi</taxon>
        <taxon>Dikarya</taxon>
        <taxon>Basidiomycota</taxon>
        <taxon>Agaricomycotina</taxon>
        <taxon>Agaricomycetes</taxon>
        <taxon>Polyporales</taxon>
        <taxon>Polyporaceae</taxon>
        <taxon>Lentinus</taxon>
    </lineage>
</organism>
<evidence type="ECO:0000313" key="4">
    <source>
        <dbReference type="Proteomes" id="UP000313359"/>
    </source>
</evidence>